<sequence length="312" mass="36131">MFLFHTLSQYVSRQSFLTVILLVLFPFASLAASWETLKTPHFYIHHDASDTRTARMISDKAEHIYSSIAADVGYAPTSKINVYLCPTLQCFHHKQPSQHKAPEWAVGLAYPALSRIVMRSAFSPQEGRHRIKPIEIFQHELAHIVLEQALAERGGAPRWLSEGFSMYHARQWTIHGQRTIEEVVLRKTFIPLSLLISSFPVDEQAARIAYAQSFSLVSFMLQEYGQTIFHKFIAHLREGMETNRALLSSAGITVKRLELEWHASLTKRYSWFSYLSNIGALWFVLSLVFILAYFVKRHKVRRLHQQWEEEEL</sequence>
<proteinExistence type="predicted"/>
<organism evidence="3 4">
    <name type="scientific">candidate division KSB3 bacterium</name>
    <dbReference type="NCBI Taxonomy" id="2044937"/>
    <lineage>
        <taxon>Bacteria</taxon>
        <taxon>candidate division KSB3</taxon>
    </lineage>
</organism>
<accession>A0A2G6KBV8</accession>
<name>A0A2G6KBV8_9BACT</name>
<dbReference type="EMBL" id="PDSK01000102">
    <property type="protein sequence ID" value="PIE33158.1"/>
    <property type="molecule type" value="Genomic_DNA"/>
</dbReference>
<reference evidence="3 4" key="1">
    <citation type="submission" date="2017-10" db="EMBL/GenBank/DDBJ databases">
        <title>Novel microbial diversity and functional potential in the marine mammal oral microbiome.</title>
        <authorList>
            <person name="Dudek N.K."/>
            <person name="Sun C.L."/>
            <person name="Burstein D."/>
            <person name="Kantor R.S."/>
            <person name="Aliaga Goltsman D.S."/>
            <person name="Bik E.M."/>
            <person name="Thomas B.C."/>
            <person name="Banfield J.F."/>
            <person name="Relman D.A."/>
        </authorList>
    </citation>
    <scope>NUCLEOTIDE SEQUENCE [LARGE SCALE GENOMIC DNA]</scope>
    <source>
        <strain evidence="3">DOLJORAL78_47_16</strain>
    </source>
</reference>
<evidence type="ECO:0000259" key="2">
    <source>
        <dbReference type="Pfam" id="PF13485"/>
    </source>
</evidence>
<protein>
    <recommendedName>
        <fullName evidence="2">Peptidase MA-like domain-containing protein</fullName>
    </recommendedName>
</protein>
<keyword evidence="1" id="KW-0472">Membrane</keyword>
<keyword evidence="1" id="KW-0812">Transmembrane</keyword>
<gene>
    <name evidence="3" type="ORF">CSA56_12575</name>
</gene>
<comment type="caution">
    <text evidence="3">The sequence shown here is derived from an EMBL/GenBank/DDBJ whole genome shotgun (WGS) entry which is preliminary data.</text>
</comment>
<feature type="domain" description="Peptidase MA-like" evidence="2">
    <location>
        <begin position="67"/>
        <end position="265"/>
    </location>
</feature>
<feature type="transmembrane region" description="Helical" evidence="1">
    <location>
        <begin position="271"/>
        <end position="295"/>
    </location>
</feature>
<dbReference type="Pfam" id="PF13485">
    <property type="entry name" value="Peptidase_MA_2"/>
    <property type="match status" value="1"/>
</dbReference>
<dbReference type="AlphaFoldDB" id="A0A2G6KBV8"/>
<evidence type="ECO:0000313" key="4">
    <source>
        <dbReference type="Proteomes" id="UP000230821"/>
    </source>
</evidence>
<keyword evidence="1" id="KW-1133">Transmembrane helix</keyword>
<evidence type="ECO:0000256" key="1">
    <source>
        <dbReference type="SAM" id="Phobius"/>
    </source>
</evidence>
<dbReference type="InterPro" id="IPR039568">
    <property type="entry name" value="Peptidase_MA-like_dom"/>
</dbReference>
<evidence type="ECO:0000313" key="3">
    <source>
        <dbReference type="EMBL" id="PIE33158.1"/>
    </source>
</evidence>
<dbReference type="Proteomes" id="UP000230821">
    <property type="component" value="Unassembled WGS sequence"/>
</dbReference>